<evidence type="ECO:0000313" key="1">
    <source>
        <dbReference type="EMBL" id="CAB1417281.1"/>
    </source>
</evidence>
<dbReference type="EMBL" id="CADEAL010000258">
    <property type="protein sequence ID" value="CAB1417281.1"/>
    <property type="molecule type" value="Genomic_DNA"/>
</dbReference>
<sequence>MTCFLLLGHFSPGSLSRGTQVGLEETLALTTTSGSSSSSSSGGMARQRRTLWGLKVPKASWVISHYGAVTEGSAVNTEIIWAMVNDSAVQAFGMIKDRSSCTRHLSGP</sequence>
<dbReference type="Proteomes" id="UP001153269">
    <property type="component" value="Unassembled WGS sequence"/>
</dbReference>
<proteinExistence type="predicted"/>
<keyword evidence="2" id="KW-1185">Reference proteome</keyword>
<evidence type="ECO:0000313" key="2">
    <source>
        <dbReference type="Proteomes" id="UP001153269"/>
    </source>
</evidence>
<reference evidence="1" key="1">
    <citation type="submission" date="2020-03" db="EMBL/GenBank/DDBJ databases">
        <authorList>
            <person name="Weist P."/>
        </authorList>
    </citation>
    <scope>NUCLEOTIDE SEQUENCE</scope>
</reference>
<dbReference type="AlphaFoldDB" id="A0A9N7TRL4"/>
<name>A0A9N7TRL4_PLEPL</name>
<comment type="caution">
    <text evidence="1">The sequence shown here is derived from an EMBL/GenBank/DDBJ whole genome shotgun (WGS) entry which is preliminary data.</text>
</comment>
<accession>A0A9N7TRL4</accession>
<protein>
    <submittedName>
        <fullName evidence="1">Uncharacterized protein</fullName>
    </submittedName>
</protein>
<gene>
    <name evidence="1" type="ORF">PLEPLA_LOCUS5083</name>
</gene>
<organism evidence="1 2">
    <name type="scientific">Pleuronectes platessa</name>
    <name type="common">European plaice</name>
    <dbReference type="NCBI Taxonomy" id="8262"/>
    <lineage>
        <taxon>Eukaryota</taxon>
        <taxon>Metazoa</taxon>
        <taxon>Chordata</taxon>
        <taxon>Craniata</taxon>
        <taxon>Vertebrata</taxon>
        <taxon>Euteleostomi</taxon>
        <taxon>Actinopterygii</taxon>
        <taxon>Neopterygii</taxon>
        <taxon>Teleostei</taxon>
        <taxon>Neoteleostei</taxon>
        <taxon>Acanthomorphata</taxon>
        <taxon>Carangaria</taxon>
        <taxon>Pleuronectiformes</taxon>
        <taxon>Pleuronectoidei</taxon>
        <taxon>Pleuronectidae</taxon>
        <taxon>Pleuronectes</taxon>
    </lineage>
</organism>